<evidence type="ECO:0000313" key="3">
    <source>
        <dbReference type="EMBL" id="CAH0998000.1"/>
    </source>
</evidence>
<dbReference type="InterPro" id="IPR008640">
    <property type="entry name" value="Adhesin_Head_dom"/>
</dbReference>
<organism evidence="3 4">
    <name type="scientific">Emticicia aquatica</name>
    <dbReference type="NCBI Taxonomy" id="1681835"/>
    <lineage>
        <taxon>Bacteria</taxon>
        <taxon>Pseudomonadati</taxon>
        <taxon>Bacteroidota</taxon>
        <taxon>Cytophagia</taxon>
        <taxon>Cytophagales</taxon>
        <taxon>Leadbetterellaceae</taxon>
        <taxon>Emticicia</taxon>
    </lineage>
</organism>
<evidence type="ECO:0000259" key="2">
    <source>
        <dbReference type="Pfam" id="PF05658"/>
    </source>
</evidence>
<dbReference type="InterPro" id="IPR011049">
    <property type="entry name" value="Serralysin-like_metalloprot_C"/>
</dbReference>
<accession>A0ABN8F3N8</accession>
<keyword evidence="4" id="KW-1185">Reference proteome</keyword>
<evidence type="ECO:0000313" key="4">
    <source>
        <dbReference type="Proteomes" id="UP000837932"/>
    </source>
</evidence>
<proteinExistence type="predicted"/>
<comment type="caution">
    <text evidence="3">The sequence shown here is derived from an EMBL/GenBank/DDBJ whole genome shotgun (WGS) entry which is preliminary data.</text>
</comment>
<feature type="domain" description="Trimeric autotransporter adhesin YadA-like head" evidence="2">
    <location>
        <begin position="222"/>
        <end position="246"/>
    </location>
</feature>
<dbReference type="RefSeq" id="WP_238808808.1">
    <property type="nucleotide sequence ID" value="NZ_CAKLPY010000009.1"/>
</dbReference>
<feature type="domain" description="Trimeric autotransporter adhesin YadA-like head" evidence="2">
    <location>
        <begin position="248"/>
        <end position="273"/>
    </location>
</feature>
<feature type="domain" description="Trimeric autotransporter adhesin YadA-like head" evidence="2">
    <location>
        <begin position="164"/>
        <end position="188"/>
    </location>
</feature>
<protein>
    <recommendedName>
        <fullName evidence="2">Trimeric autotransporter adhesin YadA-like head domain-containing protein</fullName>
    </recommendedName>
</protein>
<dbReference type="SUPFAM" id="SSF101967">
    <property type="entry name" value="Adhesin YadA, collagen-binding domain"/>
    <property type="match status" value="1"/>
</dbReference>
<evidence type="ECO:0000256" key="1">
    <source>
        <dbReference type="SAM" id="SignalP"/>
    </source>
</evidence>
<feature type="signal peptide" evidence="1">
    <location>
        <begin position="1"/>
        <end position="19"/>
    </location>
</feature>
<sequence>MKKIILFILAISVFSKINAQSITLDPNGASSQSIINASTTNQGVLFPSMNSLQRTSIVSPVNGLLVYDTDTNGFWYSQNGVWTELPKVSLWSVNGVAGNEIRNTNNGGFWSSNAGIVPYLATDITNPPTSPTIGLGTRLMWIPSRSAFRCGTVNGDAWDANNVGLHSFASGYNSRASGLGNIAFGTNAISDGTSNTIAFGENTQATGNNGLAMGYGARVNSQYGIAIGNTALADGSSNTIAIGQNTNAVGTNGVAIGTGTNANSYYSIAMGYNNLPIASNATSWVSTDPLLYIGNGQTSGTQSNALVIQKNGVINIGTTPNASTSFKLKVGGSISASLTVQANNLRATSLSGTTERHVCTDANGNLIECASQNSYYNVSALGFHPVLSNTTPSTTFVRNVDRALISFANNTKTADAYAFAPVELPDGVTVTKLTMNYLQNTGGSMILTFYSVEKLTNAVGTVEGTITSIAGTGILEKTLTLDKPAAIDNSKYYYYLKLIAGSSWQGTDMAMRGVIFAYTK</sequence>
<gene>
    <name evidence="3" type="ORF">EMA8858_04135</name>
</gene>
<dbReference type="CDD" id="cd12820">
    <property type="entry name" value="LbR_YadA-like"/>
    <property type="match status" value="1"/>
</dbReference>
<name>A0ABN8F3N8_9BACT</name>
<dbReference type="EMBL" id="CAKLPY010000009">
    <property type="protein sequence ID" value="CAH0998000.1"/>
    <property type="molecule type" value="Genomic_DNA"/>
</dbReference>
<dbReference type="Pfam" id="PF05658">
    <property type="entry name" value="YadA_head"/>
    <property type="match status" value="4"/>
</dbReference>
<reference evidence="3" key="1">
    <citation type="submission" date="2021-12" db="EMBL/GenBank/DDBJ databases">
        <authorList>
            <person name="Rodrigo-Torres L."/>
            <person name="Arahal R. D."/>
            <person name="Lucena T."/>
        </authorList>
    </citation>
    <scope>NUCLEOTIDE SEQUENCE</scope>
    <source>
        <strain evidence="3">CECT 8858</strain>
    </source>
</reference>
<dbReference type="Proteomes" id="UP000837932">
    <property type="component" value="Unassembled WGS sequence"/>
</dbReference>
<feature type="chain" id="PRO_5046413282" description="Trimeric autotransporter adhesin YadA-like head domain-containing protein" evidence="1">
    <location>
        <begin position="20"/>
        <end position="520"/>
    </location>
</feature>
<feature type="domain" description="Trimeric autotransporter adhesin YadA-like head" evidence="2">
    <location>
        <begin position="195"/>
        <end position="217"/>
    </location>
</feature>
<dbReference type="Gene3D" id="2.150.10.10">
    <property type="entry name" value="Serralysin-like metalloprotease, C-terminal"/>
    <property type="match status" value="2"/>
</dbReference>
<keyword evidence="1" id="KW-0732">Signal</keyword>